<evidence type="ECO:0000256" key="1">
    <source>
        <dbReference type="ARBA" id="ARBA00006484"/>
    </source>
</evidence>
<name>A0AAU7K6B2_9SPHI</name>
<gene>
    <name evidence="3" type="ORF">ABEG20_00870</name>
</gene>
<dbReference type="Pfam" id="PF13561">
    <property type="entry name" value="adh_short_C2"/>
    <property type="match status" value="1"/>
</dbReference>
<evidence type="ECO:0000256" key="2">
    <source>
        <dbReference type="ARBA" id="ARBA00023002"/>
    </source>
</evidence>
<dbReference type="PANTHER" id="PTHR42760:SF133">
    <property type="entry name" value="3-OXOACYL-[ACYL-CARRIER-PROTEIN] REDUCTASE"/>
    <property type="match status" value="1"/>
</dbReference>
<dbReference type="GO" id="GO:0047936">
    <property type="term" value="F:glucose 1-dehydrogenase [NAD(P)+] activity"/>
    <property type="evidence" value="ECO:0007669"/>
    <property type="project" value="UniProtKB-EC"/>
</dbReference>
<dbReference type="PRINTS" id="PR00081">
    <property type="entry name" value="GDHRDH"/>
</dbReference>
<protein>
    <submittedName>
        <fullName evidence="3">Glucose 1-dehydrogenase</fullName>
        <ecNumber evidence="3">1.1.1.47</ecNumber>
    </submittedName>
</protein>
<dbReference type="EC" id="1.1.1.47" evidence="3"/>
<evidence type="ECO:0000313" key="3">
    <source>
        <dbReference type="EMBL" id="XBO48150.1"/>
    </source>
</evidence>
<dbReference type="PRINTS" id="PR00080">
    <property type="entry name" value="SDRFAMILY"/>
</dbReference>
<comment type="similarity">
    <text evidence="1">Belongs to the short-chain dehydrogenases/reductases (SDR) family.</text>
</comment>
<dbReference type="InterPro" id="IPR002347">
    <property type="entry name" value="SDR_fam"/>
</dbReference>
<dbReference type="PROSITE" id="PS00061">
    <property type="entry name" value="ADH_SHORT"/>
    <property type="match status" value="1"/>
</dbReference>
<dbReference type="SUPFAM" id="SSF51735">
    <property type="entry name" value="NAD(P)-binding Rossmann-fold domains"/>
    <property type="match status" value="1"/>
</dbReference>
<dbReference type="NCBIfam" id="NF009466">
    <property type="entry name" value="PRK12826.1-2"/>
    <property type="match status" value="1"/>
</dbReference>
<dbReference type="EMBL" id="CP157485">
    <property type="protein sequence ID" value="XBO48150.1"/>
    <property type="molecule type" value="Genomic_DNA"/>
</dbReference>
<reference evidence="3" key="1">
    <citation type="submission" date="2024-05" db="EMBL/GenBank/DDBJ databases">
        <authorList>
            <person name="Kim S."/>
            <person name="Heo J."/>
            <person name="Choi H."/>
            <person name="Choi Y."/>
            <person name="Kwon S.-W."/>
            <person name="Kim Y."/>
        </authorList>
    </citation>
    <scope>NUCLEOTIDE SEQUENCE</scope>
    <source>
        <strain evidence="3">KACC 23697</strain>
    </source>
</reference>
<accession>A0AAU7K6B2</accession>
<dbReference type="AlphaFoldDB" id="A0AAU7K6B2"/>
<dbReference type="Gene3D" id="3.40.50.720">
    <property type="entry name" value="NAD(P)-binding Rossmann-like Domain"/>
    <property type="match status" value="1"/>
</dbReference>
<dbReference type="RefSeq" id="WP_406825538.1">
    <property type="nucleotide sequence ID" value="NZ_CP157485.1"/>
</dbReference>
<proteinExistence type="inferred from homology"/>
<sequence>MEAFSIKVAIVTGGASGLGLAISKLLVDRGMHVVMVGRNEDSLKAVAADLGVRASYFVSDLSKLNEIPSLVESIYAKFSRIDILVNNAGINLKKTFVEVTDEEFASILQTNLQSVFSISREVVKKMIIAQQGAIVNISSMAARYGIPKVIAYSAAKTGIEGMTRAMATELSPLGIRVNCVAPGFIKTAMSAKALDADPERKQKVISRTPMGRMGEPEDVAEAVYYLCSDSSSYVTGVVLPVDGGNSIGF</sequence>
<organism evidence="3">
    <name type="scientific">Pedobacter sp. KACC 23697</name>
    <dbReference type="NCBI Taxonomy" id="3149230"/>
    <lineage>
        <taxon>Bacteria</taxon>
        <taxon>Pseudomonadati</taxon>
        <taxon>Bacteroidota</taxon>
        <taxon>Sphingobacteriia</taxon>
        <taxon>Sphingobacteriales</taxon>
        <taxon>Sphingobacteriaceae</taxon>
        <taxon>Pedobacter</taxon>
    </lineage>
</organism>
<dbReference type="PANTHER" id="PTHR42760">
    <property type="entry name" value="SHORT-CHAIN DEHYDROGENASES/REDUCTASES FAMILY MEMBER"/>
    <property type="match status" value="1"/>
</dbReference>
<dbReference type="FunFam" id="3.40.50.720:FF:000084">
    <property type="entry name" value="Short-chain dehydrogenase reductase"/>
    <property type="match status" value="1"/>
</dbReference>
<dbReference type="NCBIfam" id="NF005559">
    <property type="entry name" value="PRK07231.1"/>
    <property type="match status" value="1"/>
</dbReference>
<dbReference type="InterPro" id="IPR020904">
    <property type="entry name" value="Sc_DH/Rdtase_CS"/>
</dbReference>
<keyword evidence="2 3" id="KW-0560">Oxidoreductase</keyword>
<dbReference type="InterPro" id="IPR036291">
    <property type="entry name" value="NAD(P)-bd_dom_sf"/>
</dbReference>